<protein>
    <recommendedName>
        <fullName evidence="1">DUF6036 domain-containing protein</fullName>
    </recommendedName>
</protein>
<name>A0AAQ1SR41_9PSED</name>
<dbReference type="Pfam" id="PF19502">
    <property type="entry name" value="DUF6036"/>
    <property type="match status" value="1"/>
</dbReference>
<evidence type="ECO:0000313" key="3">
    <source>
        <dbReference type="Proteomes" id="UP000294335"/>
    </source>
</evidence>
<comment type="caution">
    <text evidence="2">The sequence shown here is derived from an EMBL/GenBank/DDBJ whole genome shotgun (WGS) entry which is preliminary data.</text>
</comment>
<dbReference type="RefSeq" id="WP_133978218.1">
    <property type="nucleotide sequence ID" value="NZ_OPYN01000001.1"/>
</dbReference>
<proteinExistence type="predicted"/>
<sequence>MLHLQTPLAQAVRQLFDRALPLLAGQRSGTVKIYVFGGCALHMLTNARGSADVDAEIQASEHLLREEIKAVYAAPEDYEQDGQDLSVVFDQQFNNSLCPLHEDYDARAILLPGQESSPLQVFIAHPIDLAISKLGRFTERDQDDINLLIRSGKLNLKEFDRLAREAIDYYPCDRSTVTSCLRLILDEAREWGQ</sequence>
<organism evidence="2 3">
    <name type="scientific">Pseudomonas inefficax</name>
    <dbReference type="NCBI Taxonomy" id="2078786"/>
    <lineage>
        <taxon>Bacteria</taxon>
        <taxon>Pseudomonadati</taxon>
        <taxon>Pseudomonadota</taxon>
        <taxon>Gammaproteobacteria</taxon>
        <taxon>Pseudomonadales</taxon>
        <taxon>Pseudomonadaceae</taxon>
        <taxon>Pseudomonas</taxon>
    </lineage>
</organism>
<feature type="domain" description="DUF6036" evidence="1">
    <location>
        <begin position="27"/>
        <end position="168"/>
    </location>
</feature>
<evidence type="ECO:0000259" key="1">
    <source>
        <dbReference type="Pfam" id="PF19502"/>
    </source>
</evidence>
<dbReference type="InterPro" id="IPR045792">
    <property type="entry name" value="DUF6036"/>
</dbReference>
<gene>
    <name evidence="2" type="ORF">JV551A3_V1_10002</name>
</gene>
<reference evidence="2 3" key="1">
    <citation type="submission" date="2018-02" db="EMBL/GenBank/DDBJ databases">
        <authorList>
            <person name="Dubost A."/>
        </authorList>
    </citation>
    <scope>NUCLEOTIDE SEQUENCE [LARGE SCALE GENOMIC DNA]</scope>
    <source>
        <strain evidence="3">JV551A3</strain>
    </source>
</reference>
<evidence type="ECO:0000313" key="2">
    <source>
        <dbReference type="EMBL" id="SPO58187.1"/>
    </source>
</evidence>
<keyword evidence="3" id="KW-1185">Reference proteome</keyword>
<dbReference type="EMBL" id="OPYN01000001">
    <property type="protein sequence ID" value="SPO58187.1"/>
    <property type="molecule type" value="Genomic_DNA"/>
</dbReference>
<dbReference type="Proteomes" id="UP000294335">
    <property type="component" value="Unassembled WGS sequence"/>
</dbReference>
<accession>A0AAQ1SR41</accession>
<dbReference type="AlphaFoldDB" id="A0AAQ1SR41"/>